<dbReference type="EMBL" id="CM056810">
    <property type="protein sequence ID" value="KAJ8643885.1"/>
    <property type="molecule type" value="Genomic_DNA"/>
</dbReference>
<proteinExistence type="predicted"/>
<comment type="caution">
    <text evidence="1">The sequence shown here is derived from an EMBL/GenBank/DDBJ whole genome shotgun (WGS) entry which is preliminary data.</text>
</comment>
<accession>A0ACC2MDW0</accession>
<name>A0ACC2MDW0_PERAE</name>
<organism evidence="1 2">
    <name type="scientific">Persea americana</name>
    <name type="common">Avocado</name>
    <dbReference type="NCBI Taxonomy" id="3435"/>
    <lineage>
        <taxon>Eukaryota</taxon>
        <taxon>Viridiplantae</taxon>
        <taxon>Streptophyta</taxon>
        <taxon>Embryophyta</taxon>
        <taxon>Tracheophyta</taxon>
        <taxon>Spermatophyta</taxon>
        <taxon>Magnoliopsida</taxon>
        <taxon>Magnoliidae</taxon>
        <taxon>Laurales</taxon>
        <taxon>Lauraceae</taxon>
        <taxon>Persea</taxon>
    </lineage>
</organism>
<sequence>MLLSFTHSTKREVFVYVPNPNLPDHTATNRTRYLSLLLLLRKKSDLFLHICRPNLSYLQKSHYQDIFS</sequence>
<gene>
    <name evidence="1" type="ORF">MRB53_005633</name>
</gene>
<protein>
    <submittedName>
        <fullName evidence="1">Uncharacterized protein</fullName>
    </submittedName>
</protein>
<evidence type="ECO:0000313" key="1">
    <source>
        <dbReference type="EMBL" id="KAJ8643885.1"/>
    </source>
</evidence>
<reference evidence="1 2" key="1">
    <citation type="journal article" date="2022" name="Hortic Res">
        <title>A haplotype resolved chromosomal level avocado genome allows analysis of novel avocado genes.</title>
        <authorList>
            <person name="Nath O."/>
            <person name="Fletcher S.J."/>
            <person name="Hayward A."/>
            <person name="Shaw L.M."/>
            <person name="Masouleh A.K."/>
            <person name="Furtado A."/>
            <person name="Henry R.J."/>
            <person name="Mitter N."/>
        </authorList>
    </citation>
    <scope>NUCLEOTIDE SEQUENCE [LARGE SCALE GENOMIC DNA]</scope>
    <source>
        <strain evidence="2">cv. Hass</strain>
    </source>
</reference>
<dbReference type="Proteomes" id="UP001234297">
    <property type="component" value="Chromosome 2"/>
</dbReference>
<evidence type="ECO:0000313" key="2">
    <source>
        <dbReference type="Proteomes" id="UP001234297"/>
    </source>
</evidence>
<keyword evidence="2" id="KW-1185">Reference proteome</keyword>